<dbReference type="RefSeq" id="WP_241913154.1">
    <property type="nucleotide sequence ID" value="NZ_CP093326.1"/>
</dbReference>
<evidence type="ECO:0000313" key="2">
    <source>
        <dbReference type="EMBL" id="UNK44788.1"/>
    </source>
</evidence>
<dbReference type="Proteomes" id="UP000829069">
    <property type="component" value="Chromosome"/>
</dbReference>
<gene>
    <name evidence="2" type="ORF">MNQ99_12525</name>
</gene>
<dbReference type="InterPro" id="IPR008136">
    <property type="entry name" value="CinA_C"/>
</dbReference>
<name>A0ABY3W3W4_9MICC</name>
<protein>
    <submittedName>
        <fullName evidence="2">CinA family protein</fullName>
    </submittedName>
</protein>
<dbReference type="NCBIfam" id="TIGR00199">
    <property type="entry name" value="PncC_domain"/>
    <property type="match status" value="1"/>
</dbReference>
<dbReference type="InterPro" id="IPR036653">
    <property type="entry name" value="CinA-like_C"/>
</dbReference>
<dbReference type="Gene3D" id="3.90.950.20">
    <property type="entry name" value="CinA-like"/>
    <property type="match status" value="1"/>
</dbReference>
<feature type="domain" description="CinA C-terminal" evidence="1">
    <location>
        <begin position="4"/>
        <end position="153"/>
    </location>
</feature>
<proteinExistence type="predicted"/>
<organism evidence="2 3">
    <name type="scientific">Arthrobacter sulfonylureivorans</name>
    <dbReference type="NCBI Taxonomy" id="2486855"/>
    <lineage>
        <taxon>Bacteria</taxon>
        <taxon>Bacillati</taxon>
        <taxon>Actinomycetota</taxon>
        <taxon>Actinomycetes</taxon>
        <taxon>Micrococcales</taxon>
        <taxon>Micrococcaceae</taxon>
        <taxon>Arthrobacter</taxon>
    </lineage>
</organism>
<dbReference type="EMBL" id="CP093326">
    <property type="protein sequence ID" value="UNK44788.1"/>
    <property type="molecule type" value="Genomic_DNA"/>
</dbReference>
<evidence type="ECO:0000313" key="3">
    <source>
        <dbReference type="Proteomes" id="UP000829069"/>
    </source>
</evidence>
<dbReference type="Pfam" id="PF02464">
    <property type="entry name" value="CinA"/>
    <property type="match status" value="1"/>
</dbReference>
<evidence type="ECO:0000259" key="1">
    <source>
        <dbReference type="Pfam" id="PF02464"/>
    </source>
</evidence>
<reference evidence="2 3" key="1">
    <citation type="submission" date="2022-03" db="EMBL/GenBank/DDBJ databases">
        <title>Isotopic signatures of nitrous oxide derived from detoxification processes.</title>
        <authorList>
            <person name="Behrendt U."/>
            <person name="Buchen C."/>
            <person name="Well R."/>
            <person name="Ulrich A."/>
            <person name="Rohe L."/>
            <person name="Kolb S."/>
            <person name="Schloter M."/>
            <person name="Horn M.A."/>
            <person name="Augustin J."/>
        </authorList>
    </citation>
    <scope>NUCLEOTIDE SEQUENCE [LARGE SCALE GENOMIC DNA]</scope>
    <source>
        <strain evidence="2 3">S4-C24</strain>
    </source>
</reference>
<keyword evidence="3" id="KW-1185">Reference proteome</keyword>
<sequence>MKTTQAAAVVAAAIARKLTVATAESLTAGMVAAELATIPGASGTLQGGVVSYQSQIKAAVLGVDAELLAREGAVTEAVACQMAEGARRVLQADIAVSTTGVAGPEPHGGRDVGTVWIGIAAPHGTWAIEFHFDGDRARIRQQACEAAIRELGRAVDDEAAVLSGSWIPGNKNIDSVVIKGVSSC</sequence>
<accession>A0ABY3W3W4</accession>
<dbReference type="SUPFAM" id="SSF142433">
    <property type="entry name" value="CinA-like"/>
    <property type="match status" value="1"/>
</dbReference>